<dbReference type="Gene3D" id="1.10.10.10">
    <property type="entry name" value="Winged helix-like DNA-binding domain superfamily/Winged helix DNA-binding domain"/>
    <property type="match status" value="1"/>
</dbReference>
<keyword evidence="2" id="KW-1185">Reference proteome</keyword>
<name>A0ABU2HK86_9GAMM</name>
<dbReference type="SUPFAM" id="SSF46785">
    <property type="entry name" value="Winged helix' DNA-binding domain"/>
    <property type="match status" value="1"/>
</dbReference>
<organism evidence="1 2">
    <name type="scientific">Marinobacter xiaoshiensis</name>
    <dbReference type="NCBI Taxonomy" id="3073652"/>
    <lineage>
        <taxon>Bacteria</taxon>
        <taxon>Pseudomonadati</taxon>
        <taxon>Pseudomonadota</taxon>
        <taxon>Gammaproteobacteria</taxon>
        <taxon>Pseudomonadales</taxon>
        <taxon>Marinobacteraceae</taxon>
        <taxon>Marinobacter</taxon>
    </lineage>
</organism>
<comment type="caution">
    <text evidence="1">The sequence shown here is derived from an EMBL/GenBank/DDBJ whole genome shotgun (WGS) entry which is preliminary data.</text>
</comment>
<proteinExistence type="predicted"/>
<sequence>MPDSNERLVPRLRLKAGHAIALGPGKAQLLELIQQHRSISAAARALKMSYRRAWLLVDTMNTCFQKPLVLTATGGNQGGGAELSEEGLKVLMLYRQYEKAVAERPELVELATLLRDKPAP</sequence>
<gene>
    <name evidence="1" type="ORF">RKA07_13165</name>
</gene>
<dbReference type="EMBL" id="JAVMBO010000017">
    <property type="protein sequence ID" value="MDS1311045.1"/>
    <property type="molecule type" value="Genomic_DNA"/>
</dbReference>
<dbReference type="RefSeq" id="WP_310966513.1">
    <property type="nucleotide sequence ID" value="NZ_JAVMBO010000017.1"/>
</dbReference>
<evidence type="ECO:0000313" key="1">
    <source>
        <dbReference type="EMBL" id="MDS1311045.1"/>
    </source>
</evidence>
<evidence type="ECO:0000313" key="2">
    <source>
        <dbReference type="Proteomes" id="UP001267407"/>
    </source>
</evidence>
<accession>A0ABU2HK86</accession>
<reference evidence="1" key="1">
    <citation type="submission" date="2023-09" db="EMBL/GenBank/DDBJ databases">
        <title>Marinobacter sediminicola sp. nov. and Marinobacter maritimum sp. nov., isolated from marine sediment.</title>
        <authorList>
            <person name="An J."/>
        </authorList>
    </citation>
    <scope>NUCLEOTIDE SEQUENCE</scope>
    <source>
        <strain evidence="1">F60267</strain>
    </source>
</reference>
<dbReference type="InterPro" id="IPR051815">
    <property type="entry name" value="Molybdate_resp_trans_reg"/>
</dbReference>
<dbReference type="InterPro" id="IPR036390">
    <property type="entry name" value="WH_DNA-bd_sf"/>
</dbReference>
<dbReference type="PANTHER" id="PTHR30432:SF1">
    <property type="entry name" value="DNA-BINDING TRANSCRIPTIONAL DUAL REGULATOR MODE"/>
    <property type="match status" value="1"/>
</dbReference>
<dbReference type="Proteomes" id="UP001267407">
    <property type="component" value="Unassembled WGS sequence"/>
</dbReference>
<dbReference type="PANTHER" id="PTHR30432">
    <property type="entry name" value="TRANSCRIPTIONAL REGULATOR MODE"/>
    <property type="match status" value="1"/>
</dbReference>
<protein>
    <submittedName>
        <fullName evidence="1">LysR family transcriptional regulator</fullName>
    </submittedName>
</protein>
<dbReference type="InterPro" id="IPR036388">
    <property type="entry name" value="WH-like_DNA-bd_sf"/>
</dbReference>